<proteinExistence type="predicted"/>
<feature type="non-terminal residue" evidence="1">
    <location>
        <position position="1"/>
    </location>
</feature>
<dbReference type="Proteomes" id="UP000476281">
    <property type="component" value="Unassembled WGS sequence"/>
</dbReference>
<evidence type="ECO:0000313" key="2">
    <source>
        <dbReference type="Proteomes" id="UP000476281"/>
    </source>
</evidence>
<gene>
    <name evidence="1" type="ORF">F9C29_33460</name>
</gene>
<accession>A0A6L3X3S3</accession>
<evidence type="ECO:0000313" key="1">
    <source>
        <dbReference type="EMBL" id="KAB2435921.1"/>
    </source>
</evidence>
<reference evidence="1 2" key="1">
    <citation type="submission" date="2019-09" db="EMBL/GenBank/DDBJ databases">
        <title>Reversal of blaTEM antimicrobial resistance by CRISPR-Cas9 in clinical E. coli and other Enterobacteriaceae strains.</title>
        <authorList>
            <person name="Tagliaferri T."/>
            <person name="Guimaraes N."/>
            <person name="Pereira M."/>
            <person name="Felicori L."/>
            <person name="Horz H.-P."/>
            <person name="Santos S."/>
            <person name="Mendes T."/>
        </authorList>
    </citation>
    <scope>NUCLEOTIDE SEQUENCE [LARGE SCALE GENOMIC DNA]</scope>
    <source>
        <strain evidence="1 2">E2_blaTEM_MG</strain>
    </source>
</reference>
<dbReference type="EMBL" id="WBSZ01002438">
    <property type="protein sequence ID" value="KAB2435921.1"/>
    <property type="molecule type" value="Genomic_DNA"/>
</dbReference>
<dbReference type="AlphaFoldDB" id="A0A6L3X3S3"/>
<name>A0A6L3X3S3_9ENTR</name>
<comment type="caution">
    <text evidence="1">The sequence shown here is derived from an EMBL/GenBank/DDBJ whole genome shotgun (WGS) entry which is preliminary data.</text>
</comment>
<sequence>LAPHMTQSCAVFPDGSYTAASDNNEAFALWQPYSCCKKRGQKFLGSTDI</sequence>
<protein>
    <submittedName>
        <fullName evidence="1">TIGR03756 family integrating conjugative element protein</fullName>
    </submittedName>
</protein>
<organism evidence="1 2">
    <name type="scientific">Enterobacter hormaechei</name>
    <dbReference type="NCBI Taxonomy" id="158836"/>
    <lineage>
        <taxon>Bacteria</taxon>
        <taxon>Pseudomonadati</taxon>
        <taxon>Pseudomonadota</taxon>
        <taxon>Gammaproteobacteria</taxon>
        <taxon>Enterobacterales</taxon>
        <taxon>Enterobacteriaceae</taxon>
        <taxon>Enterobacter</taxon>
        <taxon>Enterobacter cloacae complex</taxon>
    </lineage>
</organism>